<evidence type="ECO:0000256" key="7">
    <source>
        <dbReference type="ARBA" id="ARBA00022827"/>
    </source>
</evidence>
<dbReference type="InterPro" id="IPR005107">
    <property type="entry name" value="CO_DH_flav_C"/>
</dbReference>
<dbReference type="InterPro" id="IPR036318">
    <property type="entry name" value="FAD-bd_PCMH-like_sf"/>
</dbReference>
<keyword evidence="3 14" id="KW-0500">Molybdenum</keyword>
<keyword evidence="11" id="KW-0520">NAD</keyword>
<dbReference type="Gene3D" id="3.30.365.10">
    <property type="entry name" value="Aldehyde oxidase/xanthine dehydrogenase, molybdopterin binding domain"/>
    <property type="match status" value="2"/>
</dbReference>
<dbReference type="SUPFAM" id="SSF56003">
    <property type="entry name" value="Molybdenum cofactor-binding domain"/>
    <property type="match status" value="1"/>
</dbReference>
<dbReference type="SUPFAM" id="SSF55447">
    <property type="entry name" value="CO dehydrogenase flavoprotein C-terminal domain-like"/>
    <property type="match status" value="1"/>
</dbReference>
<dbReference type="Gene3D" id="3.30.465.10">
    <property type="match status" value="1"/>
</dbReference>
<evidence type="ECO:0000256" key="1">
    <source>
        <dbReference type="ARBA" id="ARBA00001974"/>
    </source>
</evidence>
<comment type="cofactor">
    <cofactor evidence="14">
        <name>Mo-molybdopterin</name>
        <dbReference type="ChEBI" id="CHEBI:71302"/>
    </cofactor>
    <text evidence="14">Binds 1 Mo-molybdopterin (Mo-MPT) cofactor per subunit.</text>
</comment>
<dbReference type="Gene3D" id="3.90.1170.50">
    <property type="entry name" value="Aldehyde oxidase/xanthine dehydrogenase, a/b hammerhead"/>
    <property type="match status" value="1"/>
</dbReference>
<dbReference type="InterPro" id="IPR036884">
    <property type="entry name" value="2Fe-2S-bd_dom_sf"/>
</dbReference>
<keyword evidence="4" id="KW-0285">Flavoprotein</keyword>
<dbReference type="FunFam" id="3.10.20.30:FF:000012">
    <property type="entry name" value="Xanthine dehydrogenase/oxidase"/>
    <property type="match status" value="1"/>
</dbReference>
<dbReference type="Gene3D" id="3.30.390.50">
    <property type="entry name" value="CO dehydrogenase flavoprotein, C-terminal domain"/>
    <property type="match status" value="1"/>
</dbReference>
<dbReference type="GO" id="GO:0016491">
    <property type="term" value="F:oxidoreductase activity"/>
    <property type="evidence" value="ECO:0007669"/>
    <property type="project" value="UniProtKB-KW"/>
</dbReference>
<keyword evidence="10 14" id="KW-0411">Iron-sulfur</keyword>
<feature type="binding site" evidence="14">
    <location>
        <position position="82"/>
    </location>
    <ligand>
        <name>[2Fe-2S] cluster</name>
        <dbReference type="ChEBI" id="CHEBI:190135"/>
        <label>1</label>
    </ligand>
</feature>
<evidence type="ECO:0000256" key="13">
    <source>
        <dbReference type="PIRSR" id="PIRSR000127-2"/>
    </source>
</evidence>
<dbReference type="Gene3D" id="3.30.43.10">
    <property type="entry name" value="Uridine Diphospho-n-acetylenolpyruvylglucosamine Reductase, domain 2"/>
    <property type="match status" value="1"/>
</dbReference>
<protein>
    <submittedName>
        <fullName evidence="16">Xanthine dehydrogenase-like</fullName>
    </submittedName>
</protein>
<feature type="non-terminal residue" evidence="16">
    <location>
        <position position="1"/>
    </location>
</feature>
<dbReference type="FunFam" id="3.30.365.10:FF:000001">
    <property type="entry name" value="Xanthine dehydrogenase oxidase"/>
    <property type="match status" value="1"/>
</dbReference>
<dbReference type="Pfam" id="PF02738">
    <property type="entry name" value="MoCoBD_1"/>
    <property type="match status" value="1"/>
</dbReference>
<dbReference type="GO" id="GO:0005506">
    <property type="term" value="F:iron ion binding"/>
    <property type="evidence" value="ECO:0007669"/>
    <property type="project" value="InterPro"/>
</dbReference>
<dbReference type="InterPro" id="IPR006058">
    <property type="entry name" value="2Fe2S_fd_BS"/>
</dbReference>
<dbReference type="Proteomes" id="UP000276133">
    <property type="component" value="Unassembled WGS sequence"/>
</dbReference>
<dbReference type="SMART" id="SM01092">
    <property type="entry name" value="CO_deh_flav_C"/>
    <property type="match status" value="1"/>
</dbReference>
<accession>A0A3M7R639</accession>
<evidence type="ECO:0000256" key="12">
    <source>
        <dbReference type="ARBA" id="ARBA00034078"/>
    </source>
</evidence>
<dbReference type="Pfam" id="PF01315">
    <property type="entry name" value="Ald_Xan_dh_C"/>
    <property type="match status" value="1"/>
</dbReference>
<evidence type="ECO:0000256" key="5">
    <source>
        <dbReference type="ARBA" id="ARBA00022714"/>
    </source>
</evidence>
<dbReference type="Pfam" id="PF01799">
    <property type="entry name" value="Fer2_2"/>
    <property type="match status" value="1"/>
</dbReference>
<evidence type="ECO:0000313" key="17">
    <source>
        <dbReference type="Proteomes" id="UP000276133"/>
    </source>
</evidence>
<feature type="binding site" evidence="14">
    <location>
        <position position="906"/>
    </location>
    <ligand>
        <name>Mo-molybdopterin</name>
        <dbReference type="ChEBI" id="CHEBI:71302"/>
    </ligand>
    <ligandPart>
        <name>Mo</name>
        <dbReference type="ChEBI" id="CHEBI:28685"/>
    </ligandPart>
</feature>
<comment type="cofactor">
    <cofactor evidence="14">
        <name>[2Fe-2S] cluster</name>
        <dbReference type="ChEBI" id="CHEBI:190135"/>
    </cofactor>
    <text evidence="14">Binds 2 [2Fe-2S] clusters.</text>
</comment>
<dbReference type="InterPro" id="IPR016169">
    <property type="entry name" value="FAD-bd_PCMH_sub2"/>
</dbReference>
<evidence type="ECO:0000259" key="15">
    <source>
        <dbReference type="PROSITE" id="PS51387"/>
    </source>
</evidence>
<dbReference type="InterPro" id="IPR036683">
    <property type="entry name" value="CO_DH_flav_C_dom_sf"/>
</dbReference>
<feature type="binding site" evidence="14">
    <location>
        <position position="90"/>
    </location>
    <ligand>
        <name>[2Fe-2S] cluster</name>
        <dbReference type="ChEBI" id="CHEBI:190135"/>
        <label>1</label>
    </ligand>
</feature>
<keyword evidence="6 14" id="KW-0479">Metal-binding</keyword>
<feature type="binding site" evidence="14">
    <location>
        <position position="762"/>
    </location>
    <ligand>
        <name>Mo-molybdopterin</name>
        <dbReference type="ChEBI" id="CHEBI:71302"/>
    </ligand>
    <ligandPart>
        <name>Mo</name>
        <dbReference type="ChEBI" id="CHEBI:28685"/>
    </ligandPart>
</feature>
<feature type="domain" description="FAD-binding PCMH-type" evidence="15">
    <location>
        <begin position="235"/>
        <end position="417"/>
    </location>
</feature>
<comment type="cofactor">
    <cofactor evidence="1 13">
        <name>FAD</name>
        <dbReference type="ChEBI" id="CHEBI:57692"/>
    </cofactor>
</comment>
<evidence type="ECO:0000256" key="11">
    <source>
        <dbReference type="ARBA" id="ARBA00023027"/>
    </source>
</evidence>
<dbReference type="InterPro" id="IPR016167">
    <property type="entry name" value="FAD-bd_PCMH_sub1"/>
</dbReference>
<dbReference type="InterPro" id="IPR008274">
    <property type="entry name" value="AldOxase/xan_DH_MoCoBD1"/>
</dbReference>
<dbReference type="InterPro" id="IPR012675">
    <property type="entry name" value="Beta-grasp_dom_sf"/>
</dbReference>
<dbReference type="Gene3D" id="1.10.150.120">
    <property type="entry name" value="[2Fe-2S]-binding domain"/>
    <property type="match status" value="1"/>
</dbReference>
<keyword evidence="5 14" id="KW-0001">2Fe-2S</keyword>
<dbReference type="PROSITE" id="PS51387">
    <property type="entry name" value="FAD_PCMH"/>
    <property type="match status" value="1"/>
</dbReference>
<dbReference type="InterPro" id="IPR000674">
    <property type="entry name" value="Ald_Oxase/Xan_DH_a/b"/>
</dbReference>
<dbReference type="InterPro" id="IPR016208">
    <property type="entry name" value="Ald_Oxase/xanthine_DH-like"/>
</dbReference>
<feature type="binding site" evidence="14">
    <location>
        <position position="87"/>
    </location>
    <ligand>
        <name>[2Fe-2S] cluster</name>
        <dbReference type="ChEBI" id="CHEBI:190135"/>
        <label>1</label>
    </ligand>
</feature>
<dbReference type="FunFam" id="3.30.390.50:FF:000003">
    <property type="entry name" value="Aldehyde oxidase1"/>
    <property type="match status" value="1"/>
</dbReference>
<comment type="similarity">
    <text evidence="2">Belongs to the xanthine dehydrogenase family.</text>
</comment>
<dbReference type="EMBL" id="REGN01004162">
    <property type="protein sequence ID" value="RNA18854.1"/>
    <property type="molecule type" value="Genomic_DNA"/>
</dbReference>
<feature type="binding site" evidence="13">
    <location>
        <begin position="350"/>
        <end position="354"/>
    </location>
    <ligand>
        <name>FAD</name>
        <dbReference type="ChEBI" id="CHEBI:57692"/>
    </ligand>
</feature>
<feature type="binding site" evidence="14">
    <location>
        <position position="187"/>
    </location>
    <ligand>
        <name>[2Fe-2S] cluster</name>
        <dbReference type="ChEBI" id="CHEBI:190135"/>
        <label>2</label>
    </ligand>
</feature>
<keyword evidence="8" id="KW-0560">Oxidoreductase</keyword>
<dbReference type="PIRSF" id="PIRSF000127">
    <property type="entry name" value="Xanthine_DH"/>
    <property type="match status" value="1"/>
</dbReference>
<keyword evidence="9 14" id="KW-0408">Iron</keyword>
<proteinExistence type="inferred from homology"/>
<evidence type="ECO:0000256" key="9">
    <source>
        <dbReference type="ARBA" id="ARBA00023004"/>
    </source>
</evidence>
<dbReference type="InterPro" id="IPR036856">
    <property type="entry name" value="Ald_Oxase/Xan_DH_a/b_sf"/>
</dbReference>
<dbReference type="Pfam" id="PF03450">
    <property type="entry name" value="CO_deh_flav_C"/>
    <property type="match status" value="1"/>
</dbReference>
<feature type="binding site" evidence="14">
    <location>
        <position position="152"/>
    </location>
    <ligand>
        <name>[2Fe-2S] cluster</name>
        <dbReference type="ChEBI" id="CHEBI:190135"/>
        <label>2</label>
    </ligand>
</feature>
<dbReference type="GO" id="GO:0071949">
    <property type="term" value="F:FAD binding"/>
    <property type="evidence" value="ECO:0007669"/>
    <property type="project" value="InterPro"/>
</dbReference>
<dbReference type="InterPro" id="IPR037165">
    <property type="entry name" value="AldOxase/xan_DH_Mopterin-bd_sf"/>
</dbReference>
<organism evidence="16 17">
    <name type="scientific">Brachionus plicatilis</name>
    <name type="common">Marine rotifer</name>
    <name type="synonym">Brachionus muelleri</name>
    <dbReference type="NCBI Taxonomy" id="10195"/>
    <lineage>
        <taxon>Eukaryota</taxon>
        <taxon>Metazoa</taxon>
        <taxon>Spiralia</taxon>
        <taxon>Gnathifera</taxon>
        <taxon>Rotifera</taxon>
        <taxon>Eurotatoria</taxon>
        <taxon>Monogononta</taxon>
        <taxon>Pseudotrocha</taxon>
        <taxon>Ploima</taxon>
        <taxon>Brachionidae</taxon>
        <taxon>Brachionus</taxon>
    </lineage>
</organism>
<sequence>HLTGLSLKPGDKRIFKGNCKNCNLPLKFKLNSSNQYGLLERDFISFQINGVTYQVSNEYPLTMSLNDYLRDVLNLKGTKLMCKEGGCGSCLVNAEIIDYSIKMSKNISINSCLFPLYSCDGLKFTTIEGIGSKKTGFNEIQKRIADNNGTQCGWCTPGMVMNMYNLLAENPRPEKQEIEDSMDGNICRCTGYRSILTAMKSFAKDEKPIDIEDLNRIKCLNKSKSCLRSDKNVHLIQDQAEWFVPKDMKTLNDLLSQFSSTPYRLVSGNTSVGIYKSDGPFQVYIDLKSIEELYMIEKYDSLVKIGSQVTLTSLINAFEEFSSSSGFEYLHTLAHHLKKIANRGVRNTASWSGNLCMKNFHKEFPSDVFICLETANAQLTVTTPSGISKILSPLEFMSLPLQSKLLYSFSVSPLTQDTFLRTYKIMPRSQNAHAYVNAGFRFSIDSKTMVVKSLPCILYGGISPEFAHASNTEKFLVGKSLLNENVLNSALEILNSEIRPDNDPVLASPEYRRSLALALFYKFVLEICQKEINPKFFSAFQSLIDTRPLSQGSHTFPDQDPAFLPVTKPIPKLNAYLQASGEAKYTYDKYSIKNQLEGAFIQSKIANCQIGSIDDSLAKNRPGVVSILYAKDIPGKNSFMPDPFPPELLFAEDKIDYAGQAIGLVLAESAAIAQEAAKLVKITYKDQKVPILNLFDGIKSGSFFPKPVDDFKYGDPDTAMQKCAHIIEGDVYLDTQAHFYMENQNATCEETEDGYDIDCATQWIDLVQNGVQYVLGLPTCNQVNVRIKQVGGAYGGKITRANITATAAALGCFATKRPVRVALDLNSSFSLIGRRFPWYAKYKIGCDENSKLIAIKIDWYCDAGNSPSDNSMPVGSSFIDNVYNCPNWFISSNLVKTNLPANTAVRSPGFFPAIAIMETIMEHVSTYFKKDPIEIRQINLYKKGDIT</sequence>
<dbReference type="SMART" id="SM01008">
    <property type="entry name" value="Ald_Xan_dh_C"/>
    <property type="match status" value="1"/>
</dbReference>
<dbReference type="GO" id="GO:0051537">
    <property type="term" value="F:2 iron, 2 sulfur cluster binding"/>
    <property type="evidence" value="ECO:0007669"/>
    <property type="project" value="UniProtKB-KW"/>
</dbReference>
<dbReference type="AlphaFoldDB" id="A0A3M7R639"/>
<gene>
    <name evidence="16" type="ORF">BpHYR1_039226</name>
</gene>
<feature type="binding site" evidence="14">
    <location>
        <position position="112"/>
    </location>
    <ligand>
        <name>[2Fe-2S] cluster</name>
        <dbReference type="ChEBI" id="CHEBI:190135"/>
        <label>1</label>
    </ligand>
</feature>
<evidence type="ECO:0000256" key="6">
    <source>
        <dbReference type="ARBA" id="ARBA00022723"/>
    </source>
</evidence>
<evidence type="ECO:0000256" key="3">
    <source>
        <dbReference type="ARBA" id="ARBA00022505"/>
    </source>
</evidence>
<keyword evidence="17" id="KW-1185">Reference proteome</keyword>
<evidence type="ECO:0000256" key="10">
    <source>
        <dbReference type="ARBA" id="ARBA00023014"/>
    </source>
</evidence>
<reference evidence="16 17" key="1">
    <citation type="journal article" date="2018" name="Sci. Rep.">
        <title>Genomic signatures of local adaptation to the degree of environmental predictability in rotifers.</title>
        <authorList>
            <person name="Franch-Gras L."/>
            <person name="Hahn C."/>
            <person name="Garcia-Roger E.M."/>
            <person name="Carmona M.J."/>
            <person name="Serra M."/>
            <person name="Gomez A."/>
        </authorList>
    </citation>
    <scope>NUCLEOTIDE SEQUENCE [LARGE SCALE GENOMIC DNA]</scope>
    <source>
        <strain evidence="16">HYR1</strain>
    </source>
</reference>
<feature type="binding site" evidence="14">
    <location>
        <position position="189"/>
    </location>
    <ligand>
        <name>[2Fe-2S] cluster</name>
        <dbReference type="ChEBI" id="CHEBI:190135"/>
        <label>2</label>
    </ligand>
</feature>
<dbReference type="SUPFAM" id="SSF47741">
    <property type="entry name" value="CO dehydrogenase ISP C-domain like"/>
    <property type="match status" value="1"/>
</dbReference>
<evidence type="ECO:0000256" key="14">
    <source>
        <dbReference type="PIRSR" id="PIRSR000127-3"/>
    </source>
</evidence>
<dbReference type="PANTHER" id="PTHR11908:SF132">
    <property type="entry name" value="ALDEHYDE OXIDASE 1-RELATED"/>
    <property type="match status" value="1"/>
</dbReference>
<dbReference type="STRING" id="10195.A0A3M7R639"/>
<evidence type="ECO:0000313" key="16">
    <source>
        <dbReference type="EMBL" id="RNA18854.1"/>
    </source>
</evidence>
<dbReference type="InterPro" id="IPR002346">
    <property type="entry name" value="Mopterin_DH_FAD-bd"/>
</dbReference>
<keyword evidence="7 13" id="KW-0274">FAD</keyword>
<feature type="binding site" evidence="13">
    <location>
        <position position="424"/>
    </location>
    <ligand>
        <name>FAD</name>
        <dbReference type="ChEBI" id="CHEBI:57692"/>
    </ligand>
</feature>
<dbReference type="Gene3D" id="3.10.20.30">
    <property type="match status" value="1"/>
</dbReference>
<dbReference type="InterPro" id="IPR002888">
    <property type="entry name" value="2Fe-2S-bd"/>
</dbReference>
<comment type="cofactor">
    <cofactor evidence="12">
        <name>[2Fe-2S] cluster</name>
        <dbReference type="ChEBI" id="CHEBI:190135"/>
    </cofactor>
</comment>
<feature type="binding site" evidence="13">
    <location>
        <position position="406"/>
    </location>
    <ligand>
        <name>FAD</name>
        <dbReference type="ChEBI" id="CHEBI:57692"/>
    </ligand>
</feature>
<evidence type="ECO:0000256" key="2">
    <source>
        <dbReference type="ARBA" id="ARBA00006849"/>
    </source>
</evidence>
<evidence type="ECO:0000256" key="4">
    <source>
        <dbReference type="ARBA" id="ARBA00022630"/>
    </source>
</evidence>
<feature type="non-terminal residue" evidence="16">
    <location>
        <position position="947"/>
    </location>
</feature>
<comment type="caution">
    <text evidence="16">The sequence shown here is derived from an EMBL/GenBank/DDBJ whole genome shotgun (WGS) entry which is preliminary data.</text>
</comment>
<dbReference type="InterPro" id="IPR036010">
    <property type="entry name" value="2Fe-2S_ferredoxin-like_sf"/>
</dbReference>
<dbReference type="SUPFAM" id="SSF54292">
    <property type="entry name" value="2Fe-2S ferredoxin-like"/>
    <property type="match status" value="1"/>
</dbReference>
<feature type="binding site" evidence="14">
    <location>
        <position position="155"/>
    </location>
    <ligand>
        <name>[2Fe-2S] cluster</name>
        <dbReference type="ChEBI" id="CHEBI:190135"/>
        <label>2</label>
    </ligand>
</feature>
<dbReference type="SUPFAM" id="SSF56176">
    <property type="entry name" value="FAD-binding/transporter-associated domain-like"/>
    <property type="match status" value="1"/>
</dbReference>
<name>A0A3M7R639_BRAPC</name>
<evidence type="ECO:0000256" key="8">
    <source>
        <dbReference type="ARBA" id="ARBA00023002"/>
    </source>
</evidence>
<dbReference type="PANTHER" id="PTHR11908">
    <property type="entry name" value="XANTHINE DEHYDROGENASE"/>
    <property type="match status" value="1"/>
</dbReference>
<dbReference type="SUPFAM" id="SSF54665">
    <property type="entry name" value="CO dehydrogenase molybdoprotein N-domain-like"/>
    <property type="match status" value="1"/>
</dbReference>
<dbReference type="InterPro" id="IPR016166">
    <property type="entry name" value="FAD-bd_PCMH"/>
</dbReference>
<dbReference type="PROSITE" id="PS00197">
    <property type="entry name" value="2FE2S_FER_1"/>
    <property type="match status" value="1"/>
</dbReference>
<feature type="binding site" evidence="13">
    <location>
        <begin position="265"/>
        <end position="272"/>
    </location>
    <ligand>
        <name>FAD</name>
        <dbReference type="ChEBI" id="CHEBI:57692"/>
    </ligand>
</feature>
<dbReference type="OrthoDB" id="8300278at2759"/>
<dbReference type="Pfam" id="PF00941">
    <property type="entry name" value="FAD_binding_5"/>
    <property type="match status" value="1"/>
</dbReference>